<feature type="region of interest" description="Disordered" evidence="5">
    <location>
        <begin position="950"/>
        <end position="971"/>
    </location>
</feature>
<keyword evidence="3" id="KW-0596">Phosphopantetheine</keyword>
<comment type="cofactor">
    <cofactor evidence="1">
        <name>pantetheine 4'-phosphate</name>
        <dbReference type="ChEBI" id="CHEBI:47942"/>
    </cofactor>
</comment>
<evidence type="ECO:0000256" key="3">
    <source>
        <dbReference type="ARBA" id="ARBA00022450"/>
    </source>
</evidence>
<dbReference type="NCBIfam" id="TIGR01733">
    <property type="entry name" value="AA-adenyl-dom"/>
    <property type="match status" value="3"/>
</dbReference>
<gene>
    <name evidence="7" type="ORF">GNZ18_40465</name>
</gene>
<dbReference type="Pfam" id="PF00501">
    <property type="entry name" value="AMP-binding"/>
    <property type="match status" value="3"/>
</dbReference>
<dbReference type="PROSITE" id="PS00455">
    <property type="entry name" value="AMP_BINDING"/>
    <property type="match status" value="3"/>
</dbReference>
<dbReference type="FunFam" id="3.40.50.980:FF:000001">
    <property type="entry name" value="Non-ribosomal peptide synthetase"/>
    <property type="match status" value="3"/>
</dbReference>
<dbReference type="InterPro" id="IPR036736">
    <property type="entry name" value="ACP-like_sf"/>
</dbReference>
<dbReference type="PANTHER" id="PTHR45527:SF1">
    <property type="entry name" value="FATTY ACID SYNTHASE"/>
    <property type="match status" value="1"/>
</dbReference>
<dbReference type="FunFam" id="3.40.50.12780:FF:000012">
    <property type="entry name" value="Non-ribosomal peptide synthetase"/>
    <property type="match status" value="3"/>
</dbReference>
<evidence type="ECO:0000313" key="7">
    <source>
        <dbReference type="EMBL" id="MUN42822.1"/>
    </source>
</evidence>
<dbReference type="InterPro" id="IPR000873">
    <property type="entry name" value="AMP-dep_synth/lig_dom"/>
</dbReference>
<evidence type="ECO:0000259" key="6">
    <source>
        <dbReference type="PROSITE" id="PS50075"/>
    </source>
</evidence>
<dbReference type="SUPFAM" id="SSF52777">
    <property type="entry name" value="CoA-dependent acyltransferases"/>
    <property type="match status" value="8"/>
</dbReference>
<dbReference type="InterPro" id="IPR006162">
    <property type="entry name" value="Ppantetheine_attach_site"/>
</dbReference>
<comment type="similarity">
    <text evidence="2">Belongs to the ATP-dependent AMP-binding enzyme family.</text>
</comment>
<dbReference type="FunFam" id="3.30.300.30:FF:000010">
    <property type="entry name" value="Enterobactin synthetase component F"/>
    <property type="match status" value="1"/>
</dbReference>
<dbReference type="FunFam" id="1.10.1200.10:FF:000016">
    <property type="entry name" value="Non-ribosomal peptide synthase"/>
    <property type="match status" value="2"/>
</dbReference>
<comment type="caution">
    <text evidence="7">The sequence shown here is derived from an EMBL/GenBank/DDBJ whole genome shotgun (WGS) entry which is preliminary data.</text>
</comment>
<feature type="domain" description="Carrier" evidence="6">
    <location>
        <begin position="2053"/>
        <end position="2128"/>
    </location>
</feature>
<dbReference type="InterPro" id="IPR025110">
    <property type="entry name" value="AMP-bd_C"/>
</dbReference>
<evidence type="ECO:0000313" key="8">
    <source>
        <dbReference type="Proteomes" id="UP000432015"/>
    </source>
</evidence>
<keyword evidence="4" id="KW-0597">Phosphoprotein</keyword>
<dbReference type="GO" id="GO:0008610">
    <property type="term" value="P:lipid biosynthetic process"/>
    <property type="evidence" value="ECO:0007669"/>
    <property type="project" value="UniProtKB-ARBA"/>
</dbReference>
<dbReference type="Pfam" id="PF13193">
    <property type="entry name" value="AMP-binding_C"/>
    <property type="match status" value="3"/>
</dbReference>
<evidence type="ECO:0000256" key="2">
    <source>
        <dbReference type="ARBA" id="ARBA00006432"/>
    </source>
</evidence>
<dbReference type="CDD" id="cd05930">
    <property type="entry name" value="A_NRPS"/>
    <property type="match status" value="3"/>
</dbReference>
<dbReference type="InterPro" id="IPR020845">
    <property type="entry name" value="AMP-binding_CS"/>
</dbReference>
<organism evidence="7 8">
    <name type="scientific">Actinomadura litoris</name>
    <dbReference type="NCBI Taxonomy" id="2678616"/>
    <lineage>
        <taxon>Bacteria</taxon>
        <taxon>Bacillati</taxon>
        <taxon>Actinomycetota</taxon>
        <taxon>Actinomycetes</taxon>
        <taxon>Streptosporangiales</taxon>
        <taxon>Thermomonosporaceae</taxon>
        <taxon>Actinomadura</taxon>
    </lineage>
</organism>
<dbReference type="GO" id="GO:0044550">
    <property type="term" value="P:secondary metabolite biosynthetic process"/>
    <property type="evidence" value="ECO:0007669"/>
    <property type="project" value="UniProtKB-ARBA"/>
</dbReference>
<dbReference type="GO" id="GO:0043041">
    <property type="term" value="P:amino acid activation for nonribosomal peptide biosynthetic process"/>
    <property type="evidence" value="ECO:0007669"/>
    <property type="project" value="TreeGrafter"/>
</dbReference>
<dbReference type="Gene3D" id="1.10.1200.10">
    <property type="entry name" value="ACP-like"/>
    <property type="match status" value="2"/>
</dbReference>
<sequence length="3692" mass="391045">MIPLSYAQRRLWFIEQLDGPGSTYNIPVALRLTGRVDRAALAAALRDVLDRHEVLRTTVGVADGEPYQRIVPADDLDWALETVELPGGATPADLDAAVSAVAGHAFDLASEIPIRAWLFSAGPGEHALIVVVHHIAGDGWSMAPLARDVSQAYAARCEGRAPEWEPLPVQYADYTLWQRELLGDDADPGSVISGQVAYWRDALAGAPEELALPFDRPRPAAASYSGHSVPLEIPADVHARLTGIARAEGVTTFMVLQAALAMLLSRLGAGTDVPVGAVVAGRRDVALNDLVGFFVNTLVMRTDLSGDPTFRELLARVRETSLSAFEHQDVPFEKLVEELSPARSLVRHPLFQVMLSVQNAAQGEVDLPGSRAAAMQVRQPDGMSVAKFDLEVVATETFDAHGDPAGVRGSVIAAADLFDRASAERLTRWLTRVVGRLSDDPRVRLSDVQPLDEDELRQVLAGGVGTAGEVPHGSVVEWFEARAAAAPDSVAVVSGDVSVTFAELDARAGCLARLLVGRGVGVGSLVAVVVERSVDLVVSLLAVLKAGGAYVPVDPEYPAERIGFVLDDASPVCVLASAATAAVVPSDVADVLVVDDLDLSGRPLEKRALVESGDSAYVIHTSGSTGRPKGVVVGHGALVNHLWAMGRRMPLDSADRFVAVTTVSFDIAALELFLPLVSGACVVLADRETVAEPRALAALVRGSGATVMQAVPSLWRALLDVGDWPAEVRVLVGGEALPQELAIRMHALGLDAVNVYGPTEATIWATSAPVDAGPVSIGRPFANTSAYVLDAALRPVVPGAVGELYLAGAQLARGYLGRPELTAERFVACPFVPSARMYRTGDLARWRGDGTLECLGRTDDQVKVRGFRIELGEVEAALERDDRVAQAAAAVHRDSSGDDLLVGYAVPRPADTDLDPADVRARLARTLPGHMVPSSIVVLDALPRTANGKLDRRALPAPDHSASAGAGRGPSNAREEILCAVFAEVLDVEGVGVDDDFFALGGHSLLAVRLVERLRVHGVPVSVRALFQTPTPAGLAAATGAEAVAVPENLIPDGAARITPEMLPLVELSAAEVDGIVATVGGGAPNTADIYPLAPLQEGLLFHHLLAGDGDDAYVMPMVLEFDTRDRLDAFTGALQQVVDRHDILRTAIVWDGLREPVQVVWRRAVLPVEEVALDPDGAEPVEQLVAAGGRSMDLGAPPLVRLHVARDPGTGRWLALIRLHHMVQDYTAKEVLLDEVRAFVGGRADELPEPLPFRDFVARARAGSDRAGDERYFAGLLGDVTEPTAPYGQLDVLGDGAGVRRVELPLAPALAGRVRGAARRLRVSPATVMHVAWARVLAVVSGRGDVVFGTVLFGRMNAAVDADRIVGPHMNMLPIRLTVDGAGARAAVLAARDRLAGLLEHEHAPLAVAQRASGVPADTPLFTSFFNYRRDGGPRSDAGRHVTTEGIRSVFTRDRTNYPLAVAVDDDGAALTLTVDAVASIDAEAVARLLRTATENLTAALETVLDGGPETPLDALPVLDEAERHRVLVEWNGTAAEAGAAHVRELFEAQAARVPDAVAVVSGSAETTYAELDARANRLAHYLRAQGVGAESVVGLCLPRGADLVAAVLAVWKAGAAYLPIDPGYPVERIAFMLADSGAVLLLTDEETLEDLPAGRVRMVALDDPMTAVQTGALPATAPDAVLYPDGQAYVIYTSGSTGRPKGVTVTHGGLVNYVTWAARRYGGGEPCGAPLHSSAAFDLTVTSLLVPLVTGAPVTASRDGGAEGLADLVRGGAGFAMAKVVPAHLPVLGELLTAGQAASAARTWVVGGEALAGPAVADWLGRAPGSVVVNEYGPTETVVGCCVFEVRAGEEPAGPVPIGRPTPGTRLYVLDGALRPVPPGVAGELYIAGAQLARGYAGRPDLTAERFVACPFEDGARMYRSGDLARWDSGGRLEFLGRVDEQVKVRGYRIEPGETQAVLMAHPEVVRAAVTAREDTPGDRRLVAYVVADGDADADRLAAAVTGFAARRLPDHLVPSAVMVLDDLPLTANGKLDRAALAAPARAGGPGTGRAPATLQEEILCAAFAQVLGLEKVGVDDDFFVLGGHSLLAVRLISRIRAALGVEVQLRELFDTPTAAALAASLTGTGGGSTRTPLTVMERPERVPLSYGQRRLWFIEQLEGPSATYNVPIALRLAGAVDVKALGLALRDVIGRHEVLRTVFPTVDGEPCQRVVGIDELDWELETVGAASEGAVVEAAERPFDLAVEVPIRAWLFGTGQDERVLLVVLHHIASDGWSMDPLARDLATAYAARCAGRAPEWEPLAVQYADHTLWQREVLGDEADPGSLISGQVAYWREALAGVPEELGLPFDRPRPLVPSRKGHDVPLDVSADVHVRLNEVAHAEGVTTFMVLQAALAMLLSRLGAGTDVPIGSAVAGRTDAALDGLVGFFVNTLVVRTDLSGDPSFREVLSRVRERSLAAFAHQDVPFERLVEELSPSRSMARHPLFQVSLTVENNVQAELDLPGLRTAGVEVGASAAKFDLEFGVAETAGADGAPAGLRGGLVAAADLFEPDSARRLGRRWARVLEVLSADPETRLSALDVRDEAERREVEAWSARESARILDAEMRPAPVGVVGDLYTVAGPGTGMRGADQRARWTFDGRLVIEQNDPAPVLEGQPRRPGRAPSGVHEEILCGLFAEVLGLERVGVDDDFFRVLGGHSLLATRLVSRVRKVLGVEVPLRALFEAPTVAGLAARLGEAAAARQALTPQPRPERVPLSFAQQRLWFIGQLEGPSATYNDPIVLGLSGEMDRDALVAALRDVIGRHEVLRTVFATENGEPYQRILGMDELEFGLETVEVAPAELPDAISEATGHSFDLTAEIPIRAWLFDTGPDERVLVVTMHHVASDGWSMEPLARDMSLAYAARREGRAPEWEPLAVQYADYALWQRELLGEEDDPGSVISRQVAYWREALAGAPEELSLPFDRPRPVVASHRGHEAPVAVPPEVHARLREVAREEGVTTFMVLQAALAMLLSKLGAGTDIPIGSANAGRTDEALDDLVGFFVNTLVIRTDLSGDPSFREVLGRVRERSLSAFAHQDVPFEKLVEELAPSRSMARHPLFQIVLTMLDTGEAVLDLPGLKAAAVSETSRAAKFDLDVLVGEAFDAEGAPGGVYGSVTVAADLFDRDAAPRIADRLVRILDALSADPGLRLSKVDLLDGDARHRVLVEWNDTGFDAGRAMLTDLFHERAAGAPDAIAVVAEGAEVSYAEVEERANRLAHYLIGQGVGAESVVGLCLSRGVDFVVGVLGVWKAGAAYVPVDPAQPAERIAFVLSDSGAVLLLTTDEILEDLPAGRVRMVALDDPFTAMQLAAQPAAVPPARIDPDNVAYVIYTSGSTGRPKGVAVTHGGVRNYVASVPSRVGFGAPGGKYALLQAQVTDLGNTVVFASLATGGELHILPEEAVTDPGAVSGYLAEHGIDYVKAVPSHLAALSSVAGARNVLPARSLVLGGEAAPPEWVRELVEAAGECAVFNHYGPTEATIGVTTTRLSSGGVVPVGSPVGNTRVFVLDEFLCPVAPGVVGELYVAGAQLARGYVGRAGLTAERFVACPFIPGERMYRTGDRVRWTQDGLLVFAGRADDQVKIRGFRIEPGEVQAVLNAHSRVSQAAVVARQDTPGELRLVAYIVADDPEDEGLATVVRQFAAQRLPEHMVPSA</sequence>
<dbReference type="InterPro" id="IPR010071">
    <property type="entry name" value="AA_adenyl_dom"/>
</dbReference>
<dbReference type="InterPro" id="IPR029058">
    <property type="entry name" value="AB_hydrolase_fold"/>
</dbReference>
<dbReference type="PROSITE" id="PS00012">
    <property type="entry name" value="PHOSPHOPANTETHEINE"/>
    <property type="match status" value="1"/>
</dbReference>
<evidence type="ECO:0000256" key="1">
    <source>
        <dbReference type="ARBA" id="ARBA00001957"/>
    </source>
</evidence>
<dbReference type="EMBL" id="WOFH01000026">
    <property type="protein sequence ID" value="MUN42822.1"/>
    <property type="molecule type" value="Genomic_DNA"/>
</dbReference>
<dbReference type="GO" id="GO:0003824">
    <property type="term" value="F:catalytic activity"/>
    <property type="evidence" value="ECO:0007669"/>
    <property type="project" value="InterPro"/>
</dbReference>
<dbReference type="InterPro" id="IPR009081">
    <property type="entry name" value="PP-bd_ACP"/>
</dbReference>
<evidence type="ECO:0000256" key="5">
    <source>
        <dbReference type="SAM" id="MobiDB-lite"/>
    </source>
</evidence>
<feature type="domain" description="Carrier" evidence="6">
    <location>
        <begin position="2664"/>
        <end position="2740"/>
    </location>
</feature>
<dbReference type="SUPFAM" id="SSF47336">
    <property type="entry name" value="ACP-like"/>
    <property type="match status" value="3"/>
</dbReference>
<dbReference type="FunFam" id="1.10.1200.10:FF:000005">
    <property type="entry name" value="Nonribosomal peptide synthetase 1"/>
    <property type="match status" value="1"/>
</dbReference>
<dbReference type="GO" id="GO:0072330">
    <property type="term" value="P:monocarboxylic acid biosynthetic process"/>
    <property type="evidence" value="ECO:0007669"/>
    <property type="project" value="UniProtKB-ARBA"/>
</dbReference>
<name>A0A7K1LEI4_9ACTN</name>
<dbReference type="Gene3D" id="3.30.559.30">
    <property type="entry name" value="Nonribosomal peptide synthetase, condensation domain"/>
    <property type="match status" value="4"/>
</dbReference>
<dbReference type="SMART" id="SM00823">
    <property type="entry name" value="PKS_PP"/>
    <property type="match status" value="3"/>
</dbReference>
<dbReference type="PANTHER" id="PTHR45527">
    <property type="entry name" value="NONRIBOSOMAL PEPTIDE SYNTHETASE"/>
    <property type="match status" value="1"/>
</dbReference>
<feature type="domain" description="Carrier" evidence="6">
    <location>
        <begin position="969"/>
        <end position="1043"/>
    </location>
</feature>
<dbReference type="CDD" id="cd19544">
    <property type="entry name" value="E-C_NRPS"/>
    <property type="match status" value="1"/>
</dbReference>
<dbReference type="InterPro" id="IPR020806">
    <property type="entry name" value="PKS_PP-bd"/>
</dbReference>
<protein>
    <submittedName>
        <fullName evidence="7">Amino acid adenylation domain-containing protein</fullName>
    </submittedName>
</protein>
<dbReference type="RefSeq" id="WP_156222871.1">
    <property type="nucleotide sequence ID" value="NZ_WOFH01000026.1"/>
</dbReference>
<dbReference type="InterPro" id="IPR045851">
    <property type="entry name" value="AMP-bd_C_sf"/>
</dbReference>
<dbReference type="Gene3D" id="2.30.38.10">
    <property type="entry name" value="Luciferase, Domain 3"/>
    <property type="match status" value="3"/>
</dbReference>
<proteinExistence type="inferred from homology"/>
<feature type="non-terminal residue" evidence="7">
    <location>
        <position position="3692"/>
    </location>
</feature>
<dbReference type="CDD" id="cd19540">
    <property type="entry name" value="LCL_NRPS-like"/>
    <property type="match status" value="3"/>
</dbReference>
<accession>A0A7K1LEI4</accession>
<dbReference type="Gene3D" id="3.40.50.980">
    <property type="match status" value="6"/>
</dbReference>
<dbReference type="NCBIfam" id="NF003417">
    <property type="entry name" value="PRK04813.1"/>
    <property type="match status" value="3"/>
</dbReference>
<dbReference type="Gene3D" id="3.40.50.1820">
    <property type="entry name" value="alpha/beta hydrolase"/>
    <property type="match status" value="1"/>
</dbReference>
<dbReference type="GO" id="GO:0031177">
    <property type="term" value="F:phosphopantetheine binding"/>
    <property type="evidence" value="ECO:0007669"/>
    <property type="project" value="InterPro"/>
</dbReference>
<dbReference type="Proteomes" id="UP000432015">
    <property type="component" value="Unassembled WGS sequence"/>
</dbReference>
<dbReference type="GO" id="GO:0005829">
    <property type="term" value="C:cytosol"/>
    <property type="evidence" value="ECO:0007669"/>
    <property type="project" value="TreeGrafter"/>
</dbReference>
<dbReference type="FunFam" id="2.30.38.10:FF:000001">
    <property type="entry name" value="Non-ribosomal peptide synthetase PvdI"/>
    <property type="match status" value="3"/>
</dbReference>
<reference evidence="7 8" key="1">
    <citation type="submission" date="2019-11" db="EMBL/GenBank/DDBJ databases">
        <authorList>
            <person name="Cao P."/>
        </authorList>
    </citation>
    <scope>NUCLEOTIDE SEQUENCE [LARGE SCALE GENOMIC DNA]</scope>
    <source>
        <strain evidence="7 8">NEAU-AAG5</strain>
    </source>
</reference>
<dbReference type="SUPFAM" id="SSF56801">
    <property type="entry name" value="Acetyl-CoA synthetase-like"/>
    <property type="match status" value="3"/>
</dbReference>
<dbReference type="PROSITE" id="PS50075">
    <property type="entry name" value="CARRIER"/>
    <property type="match status" value="3"/>
</dbReference>
<keyword evidence="8" id="KW-1185">Reference proteome</keyword>
<dbReference type="Gene3D" id="3.30.559.10">
    <property type="entry name" value="Chloramphenicol acetyltransferase-like domain"/>
    <property type="match status" value="4"/>
</dbReference>
<dbReference type="Pfam" id="PF00550">
    <property type="entry name" value="PP-binding"/>
    <property type="match status" value="3"/>
</dbReference>
<evidence type="ECO:0000256" key="4">
    <source>
        <dbReference type="ARBA" id="ARBA00022553"/>
    </source>
</evidence>
<dbReference type="InterPro" id="IPR023213">
    <property type="entry name" value="CAT-like_dom_sf"/>
</dbReference>
<dbReference type="InterPro" id="IPR001242">
    <property type="entry name" value="Condensation_dom"/>
</dbReference>
<dbReference type="Gene3D" id="3.30.300.30">
    <property type="match status" value="3"/>
</dbReference>
<dbReference type="Pfam" id="PF00668">
    <property type="entry name" value="Condensation"/>
    <property type="match status" value="4"/>
</dbReference>